<comment type="caution">
    <text evidence="1">The sequence shown here is derived from an EMBL/GenBank/DDBJ whole genome shotgun (WGS) entry which is preliminary data.</text>
</comment>
<dbReference type="Proteomes" id="UP000822476">
    <property type="component" value="Unassembled WGS sequence"/>
</dbReference>
<dbReference type="AlphaFoldDB" id="A0A8S9YDW3"/>
<evidence type="ECO:0000313" key="2">
    <source>
        <dbReference type="Proteomes" id="UP000822476"/>
    </source>
</evidence>
<reference evidence="1" key="1">
    <citation type="submission" date="2019-07" db="EMBL/GenBank/DDBJ databases">
        <title>Annotation for the trematode Paragonimus miyazaki's.</title>
        <authorList>
            <person name="Choi Y.-J."/>
        </authorList>
    </citation>
    <scope>NUCLEOTIDE SEQUENCE</scope>
    <source>
        <strain evidence="1">Japan</strain>
    </source>
</reference>
<dbReference type="EMBL" id="JTDE01009100">
    <property type="protein sequence ID" value="KAF7234624.1"/>
    <property type="molecule type" value="Genomic_DNA"/>
</dbReference>
<evidence type="ECO:0000313" key="1">
    <source>
        <dbReference type="EMBL" id="KAF7234624.1"/>
    </source>
</evidence>
<gene>
    <name evidence="1" type="ORF">EG68_11815</name>
</gene>
<name>A0A8S9YDW3_9TREM</name>
<organism evidence="1 2">
    <name type="scientific">Paragonimus skrjabini miyazakii</name>
    <dbReference type="NCBI Taxonomy" id="59628"/>
    <lineage>
        <taxon>Eukaryota</taxon>
        <taxon>Metazoa</taxon>
        <taxon>Spiralia</taxon>
        <taxon>Lophotrochozoa</taxon>
        <taxon>Platyhelminthes</taxon>
        <taxon>Trematoda</taxon>
        <taxon>Digenea</taxon>
        <taxon>Plagiorchiida</taxon>
        <taxon>Troglotremata</taxon>
        <taxon>Troglotrematidae</taxon>
        <taxon>Paragonimus</taxon>
    </lineage>
</organism>
<accession>A0A8S9YDW3</accession>
<keyword evidence="2" id="KW-1185">Reference proteome</keyword>
<proteinExistence type="predicted"/>
<evidence type="ECO:0008006" key="3">
    <source>
        <dbReference type="Google" id="ProtNLM"/>
    </source>
</evidence>
<sequence length="131" mass="15410">MISNVIAYINSGPTPQSQPTVSYGQSKFHLPMRDFEIFLKMNNDMDDEEVYKDFIRTLAVVHRGRTVDECTRKIYNYVFAKSLAMKINWLGTNGKCRLEEEARRKHEQERCIVNAWLRCCSVRILRTACWI</sequence>
<protein>
    <recommendedName>
        <fullName evidence="3">DUF4806 domain-containing protein</fullName>
    </recommendedName>
</protein>